<gene>
    <name evidence="1" type="ORF">TorRG33x02_102760</name>
</gene>
<dbReference type="OrthoDB" id="10322002at2759"/>
<dbReference type="AlphaFoldDB" id="A0A2P5F801"/>
<sequence>MRQRGKSHVSSTSDKGIYNLHPVTCHRATPLLRSTLQIFRSQRQASLDRPMVSQKGDEPLFFVAVYGPLGGFFFEH</sequence>
<name>A0A2P5F801_TREOI</name>
<dbReference type="EMBL" id="JXTC01000055">
    <property type="protein sequence ID" value="PON93886.1"/>
    <property type="molecule type" value="Genomic_DNA"/>
</dbReference>
<keyword evidence="2" id="KW-1185">Reference proteome</keyword>
<accession>A0A2P5F801</accession>
<dbReference type="Proteomes" id="UP000237000">
    <property type="component" value="Unassembled WGS sequence"/>
</dbReference>
<dbReference type="InParanoid" id="A0A2P5F801"/>
<evidence type="ECO:0000313" key="2">
    <source>
        <dbReference type="Proteomes" id="UP000237000"/>
    </source>
</evidence>
<evidence type="ECO:0000313" key="1">
    <source>
        <dbReference type="EMBL" id="PON93886.1"/>
    </source>
</evidence>
<protein>
    <submittedName>
        <fullName evidence="1">Uncharacterized protein</fullName>
    </submittedName>
</protein>
<reference evidence="2" key="1">
    <citation type="submission" date="2016-06" db="EMBL/GenBank/DDBJ databases">
        <title>Parallel loss of symbiosis genes in relatives of nitrogen-fixing non-legume Parasponia.</title>
        <authorList>
            <person name="Van Velzen R."/>
            <person name="Holmer R."/>
            <person name="Bu F."/>
            <person name="Rutten L."/>
            <person name="Van Zeijl A."/>
            <person name="Liu W."/>
            <person name="Santuari L."/>
            <person name="Cao Q."/>
            <person name="Sharma T."/>
            <person name="Shen D."/>
            <person name="Roswanjaya Y."/>
            <person name="Wardhani T."/>
            <person name="Kalhor M.S."/>
            <person name="Jansen J."/>
            <person name="Van den Hoogen J."/>
            <person name="Gungor B."/>
            <person name="Hartog M."/>
            <person name="Hontelez J."/>
            <person name="Verver J."/>
            <person name="Yang W.-C."/>
            <person name="Schijlen E."/>
            <person name="Repin R."/>
            <person name="Schilthuizen M."/>
            <person name="Schranz E."/>
            <person name="Heidstra R."/>
            <person name="Miyata K."/>
            <person name="Fedorova E."/>
            <person name="Kohlen W."/>
            <person name="Bisseling T."/>
            <person name="Smit S."/>
            <person name="Geurts R."/>
        </authorList>
    </citation>
    <scope>NUCLEOTIDE SEQUENCE [LARGE SCALE GENOMIC DNA]</scope>
    <source>
        <strain evidence="2">cv. RG33-2</strain>
    </source>
</reference>
<organism evidence="1 2">
    <name type="scientific">Trema orientale</name>
    <name type="common">Charcoal tree</name>
    <name type="synonym">Celtis orientalis</name>
    <dbReference type="NCBI Taxonomy" id="63057"/>
    <lineage>
        <taxon>Eukaryota</taxon>
        <taxon>Viridiplantae</taxon>
        <taxon>Streptophyta</taxon>
        <taxon>Embryophyta</taxon>
        <taxon>Tracheophyta</taxon>
        <taxon>Spermatophyta</taxon>
        <taxon>Magnoliopsida</taxon>
        <taxon>eudicotyledons</taxon>
        <taxon>Gunneridae</taxon>
        <taxon>Pentapetalae</taxon>
        <taxon>rosids</taxon>
        <taxon>fabids</taxon>
        <taxon>Rosales</taxon>
        <taxon>Cannabaceae</taxon>
        <taxon>Trema</taxon>
    </lineage>
</organism>
<proteinExistence type="predicted"/>
<comment type="caution">
    <text evidence="1">The sequence shown here is derived from an EMBL/GenBank/DDBJ whole genome shotgun (WGS) entry which is preliminary data.</text>
</comment>